<evidence type="ECO:0000256" key="4">
    <source>
        <dbReference type="ARBA" id="ARBA00022679"/>
    </source>
</evidence>
<dbReference type="SUPFAM" id="SSF57903">
    <property type="entry name" value="FYVE/PHD zinc finger"/>
    <property type="match status" value="1"/>
</dbReference>
<dbReference type="EMBL" id="JALLBG020000087">
    <property type="protein sequence ID" value="KAL3766304.1"/>
    <property type="molecule type" value="Genomic_DNA"/>
</dbReference>
<dbReference type="SMART" id="SM00508">
    <property type="entry name" value="PostSET"/>
    <property type="match status" value="1"/>
</dbReference>
<evidence type="ECO:0000256" key="9">
    <source>
        <dbReference type="ARBA" id="ARBA00022853"/>
    </source>
</evidence>
<dbReference type="InterPro" id="IPR046341">
    <property type="entry name" value="SET_dom_sf"/>
</dbReference>
<feature type="domain" description="Bromo" evidence="18">
    <location>
        <begin position="1014"/>
        <end position="1086"/>
    </location>
</feature>
<feature type="compositionally biased region" description="Polar residues" evidence="17">
    <location>
        <begin position="777"/>
        <end position="786"/>
    </location>
</feature>
<comment type="catalytic activity">
    <reaction evidence="12">
        <text>L-lysyl(4)-[histone H3] + 3 S-adenosyl-L-methionine = N(6),N(6),N(6)-trimethyl-L-lysyl(4)-[histone H3] + 3 S-adenosyl-L-homocysteine + 3 H(+)</text>
        <dbReference type="Rhea" id="RHEA:60260"/>
        <dbReference type="Rhea" id="RHEA-COMP:15537"/>
        <dbReference type="Rhea" id="RHEA-COMP:15547"/>
        <dbReference type="ChEBI" id="CHEBI:15378"/>
        <dbReference type="ChEBI" id="CHEBI:29969"/>
        <dbReference type="ChEBI" id="CHEBI:57856"/>
        <dbReference type="ChEBI" id="CHEBI:59789"/>
        <dbReference type="ChEBI" id="CHEBI:61961"/>
        <dbReference type="EC" id="2.1.1.354"/>
    </reaction>
</comment>
<evidence type="ECO:0000259" key="18">
    <source>
        <dbReference type="PROSITE" id="PS50014"/>
    </source>
</evidence>
<evidence type="ECO:0000256" key="15">
    <source>
        <dbReference type="PROSITE-ProRule" id="PRU00035"/>
    </source>
</evidence>
<comment type="catalytic activity">
    <reaction evidence="13">
        <text>N(6)-methyl-L-lysyl(4)-[histone H3] + S-adenosyl-L-methionine = N(6),N(6)-dimethyl-L-lysyl(4)-[histone H3] + S-adenosyl-L-homocysteine + H(+)</text>
        <dbReference type="Rhea" id="RHEA:60268"/>
        <dbReference type="Rhea" id="RHEA-COMP:15540"/>
        <dbReference type="Rhea" id="RHEA-COMP:15543"/>
        <dbReference type="ChEBI" id="CHEBI:15378"/>
        <dbReference type="ChEBI" id="CHEBI:57856"/>
        <dbReference type="ChEBI" id="CHEBI:59789"/>
        <dbReference type="ChEBI" id="CHEBI:61929"/>
        <dbReference type="ChEBI" id="CHEBI:61976"/>
    </reaction>
</comment>
<organism evidence="23 24">
    <name type="scientific">Discostella pseudostelligera</name>
    <dbReference type="NCBI Taxonomy" id="259834"/>
    <lineage>
        <taxon>Eukaryota</taxon>
        <taxon>Sar</taxon>
        <taxon>Stramenopiles</taxon>
        <taxon>Ochrophyta</taxon>
        <taxon>Bacillariophyta</taxon>
        <taxon>Coscinodiscophyceae</taxon>
        <taxon>Thalassiosirophycidae</taxon>
        <taxon>Stephanodiscales</taxon>
        <taxon>Stephanodiscaceae</taxon>
        <taxon>Discostella</taxon>
    </lineage>
</organism>
<evidence type="ECO:0000313" key="24">
    <source>
        <dbReference type="Proteomes" id="UP001530293"/>
    </source>
</evidence>
<dbReference type="GO" id="GO:0032259">
    <property type="term" value="P:methylation"/>
    <property type="evidence" value="ECO:0007669"/>
    <property type="project" value="UniProtKB-KW"/>
</dbReference>
<dbReference type="PANTHER" id="PTHR45814:SF2">
    <property type="entry name" value="HISTONE-LYSINE N-METHYLTRANSFERASE SETD1"/>
    <property type="match status" value="1"/>
</dbReference>
<feature type="region of interest" description="Disordered" evidence="17">
    <location>
        <begin position="890"/>
        <end position="925"/>
    </location>
</feature>
<evidence type="ECO:0000256" key="8">
    <source>
        <dbReference type="ARBA" id="ARBA00022833"/>
    </source>
</evidence>
<comment type="catalytic activity">
    <reaction evidence="14">
        <text>N(6),N(6)-dimethyl-L-lysyl(4)-[histone H3] + S-adenosyl-L-methionine = N(6),N(6),N(6)-trimethyl-L-lysyl(4)-[histone H3] + S-adenosyl-L-homocysteine + H(+)</text>
        <dbReference type="Rhea" id="RHEA:60272"/>
        <dbReference type="Rhea" id="RHEA-COMP:15537"/>
        <dbReference type="Rhea" id="RHEA-COMP:15540"/>
        <dbReference type="ChEBI" id="CHEBI:15378"/>
        <dbReference type="ChEBI" id="CHEBI:57856"/>
        <dbReference type="ChEBI" id="CHEBI:59789"/>
        <dbReference type="ChEBI" id="CHEBI:61961"/>
        <dbReference type="ChEBI" id="CHEBI:61976"/>
    </reaction>
</comment>
<dbReference type="InterPro" id="IPR001876">
    <property type="entry name" value="Znf_RanBP2"/>
</dbReference>
<evidence type="ECO:0000259" key="21">
    <source>
        <dbReference type="PROSITE" id="PS50280"/>
    </source>
</evidence>
<dbReference type="PANTHER" id="PTHR45814">
    <property type="entry name" value="HISTONE-LYSINE N-METHYLTRANSFERASE SETD1"/>
    <property type="match status" value="1"/>
</dbReference>
<feature type="domain" description="Post-SET" evidence="22">
    <location>
        <begin position="1454"/>
        <end position="1470"/>
    </location>
</feature>
<evidence type="ECO:0000256" key="10">
    <source>
        <dbReference type="ARBA" id="ARBA00023117"/>
    </source>
</evidence>
<evidence type="ECO:0000256" key="2">
    <source>
        <dbReference type="ARBA" id="ARBA00012182"/>
    </source>
</evidence>
<dbReference type="InterPro" id="IPR001214">
    <property type="entry name" value="SET_dom"/>
</dbReference>
<feature type="compositionally biased region" description="Pro residues" evidence="17">
    <location>
        <begin position="892"/>
        <end position="904"/>
    </location>
</feature>
<dbReference type="InterPro" id="IPR019787">
    <property type="entry name" value="Znf_PHD-finger"/>
</dbReference>
<keyword evidence="9" id="KW-0156">Chromatin regulator</keyword>
<dbReference type="SUPFAM" id="SSF82199">
    <property type="entry name" value="SET domain"/>
    <property type="match status" value="1"/>
</dbReference>
<dbReference type="EC" id="2.1.1.354" evidence="2"/>
<evidence type="ECO:0000256" key="14">
    <source>
        <dbReference type="ARBA" id="ARBA00049129"/>
    </source>
</evidence>
<comment type="subcellular location">
    <subcellularLocation>
        <location evidence="1">Nucleus</location>
    </subcellularLocation>
</comment>
<name>A0ABD3MT38_9STRA</name>
<keyword evidence="5" id="KW-0949">S-adenosyl-L-methionine</keyword>
<evidence type="ECO:0000259" key="19">
    <source>
        <dbReference type="PROSITE" id="PS50016"/>
    </source>
</evidence>
<gene>
    <name evidence="23" type="ORF">ACHAWU_005696</name>
</gene>
<dbReference type="CDD" id="cd04369">
    <property type="entry name" value="Bromodomain"/>
    <property type="match status" value="1"/>
</dbReference>
<evidence type="ECO:0000256" key="7">
    <source>
        <dbReference type="ARBA" id="ARBA00022771"/>
    </source>
</evidence>
<evidence type="ECO:0000256" key="6">
    <source>
        <dbReference type="ARBA" id="ARBA00022723"/>
    </source>
</evidence>
<dbReference type="Pfam" id="PF00856">
    <property type="entry name" value="SET"/>
    <property type="match status" value="1"/>
</dbReference>
<dbReference type="InterPro" id="IPR001965">
    <property type="entry name" value="Znf_PHD"/>
</dbReference>
<dbReference type="PROSITE" id="PS50016">
    <property type="entry name" value="ZF_PHD_2"/>
    <property type="match status" value="1"/>
</dbReference>
<keyword evidence="6" id="KW-0479">Metal-binding</keyword>
<evidence type="ECO:0000313" key="23">
    <source>
        <dbReference type="EMBL" id="KAL3766304.1"/>
    </source>
</evidence>
<keyword evidence="11" id="KW-0539">Nucleus</keyword>
<evidence type="ECO:0000256" key="5">
    <source>
        <dbReference type="ARBA" id="ARBA00022691"/>
    </source>
</evidence>
<dbReference type="Gene3D" id="2.170.270.10">
    <property type="entry name" value="SET domain"/>
    <property type="match status" value="1"/>
</dbReference>
<protein>
    <recommendedName>
        <fullName evidence="2">[histone H3]-lysine(4) N-trimethyltransferase</fullName>
        <ecNumber evidence="2">2.1.1.354</ecNumber>
    </recommendedName>
</protein>
<keyword evidence="10 15" id="KW-0103">Bromodomain</keyword>
<dbReference type="SUPFAM" id="SSF47370">
    <property type="entry name" value="Bromodomain"/>
    <property type="match status" value="1"/>
</dbReference>
<keyword evidence="3" id="KW-0489">Methyltransferase</keyword>
<dbReference type="GO" id="GO:0140999">
    <property type="term" value="F:histone H3K4 trimethyltransferase activity"/>
    <property type="evidence" value="ECO:0007669"/>
    <property type="project" value="UniProtKB-EC"/>
</dbReference>
<dbReference type="Pfam" id="PF00439">
    <property type="entry name" value="Bromodomain"/>
    <property type="match status" value="1"/>
</dbReference>
<dbReference type="Pfam" id="PF00628">
    <property type="entry name" value="PHD"/>
    <property type="match status" value="1"/>
</dbReference>
<dbReference type="PROSITE" id="PS50014">
    <property type="entry name" value="BROMODOMAIN_2"/>
    <property type="match status" value="1"/>
</dbReference>
<feature type="region of interest" description="Disordered" evidence="17">
    <location>
        <begin position="178"/>
        <end position="213"/>
    </location>
</feature>
<feature type="region of interest" description="Disordered" evidence="17">
    <location>
        <begin position="756"/>
        <end position="789"/>
    </location>
</feature>
<evidence type="ECO:0000256" key="1">
    <source>
        <dbReference type="ARBA" id="ARBA00004123"/>
    </source>
</evidence>
<dbReference type="Gene3D" id="3.30.40.10">
    <property type="entry name" value="Zinc/RING finger domain, C3HC4 (zinc finger)"/>
    <property type="match status" value="1"/>
</dbReference>
<dbReference type="GO" id="GO:0008270">
    <property type="term" value="F:zinc ion binding"/>
    <property type="evidence" value="ECO:0007669"/>
    <property type="project" value="UniProtKB-KW"/>
</dbReference>
<evidence type="ECO:0000256" key="11">
    <source>
        <dbReference type="ARBA" id="ARBA00023242"/>
    </source>
</evidence>
<dbReference type="PROSITE" id="PS01358">
    <property type="entry name" value="ZF_RANBP2_1"/>
    <property type="match status" value="2"/>
</dbReference>
<evidence type="ECO:0000259" key="20">
    <source>
        <dbReference type="PROSITE" id="PS50199"/>
    </source>
</evidence>
<dbReference type="InterPro" id="IPR036427">
    <property type="entry name" value="Bromodomain-like_sf"/>
</dbReference>
<evidence type="ECO:0000256" key="16">
    <source>
        <dbReference type="PROSITE-ProRule" id="PRU00322"/>
    </source>
</evidence>
<dbReference type="SMART" id="SM00317">
    <property type="entry name" value="SET"/>
    <property type="match status" value="1"/>
</dbReference>
<dbReference type="Gene3D" id="1.20.920.10">
    <property type="entry name" value="Bromodomain-like"/>
    <property type="match status" value="1"/>
</dbReference>
<accession>A0ABD3MT38</accession>
<dbReference type="Proteomes" id="UP001530293">
    <property type="component" value="Unassembled WGS sequence"/>
</dbReference>
<evidence type="ECO:0000256" key="13">
    <source>
        <dbReference type="ARBA" id="ARBA00047583"/>
    </source>
</evidence>
<dbReference type="PROSITE" id="PS50280">
    <property type="entry name" value="SET"/>
    <property type="match status" value="1"/>
</dbReference>
<dbReference type="InterPro" id="IPR003616">
    <property type="entry name" value="Post-SET_dom"/>
</dbReference>
<feature type="domain" description="RanBP2-type" evidence="20">
    <location>
        <begin position="69"/>
        <end position="98"/>
    </location>
</feature>
<dbReference type="InterPro" id="IPR044570">
    <property type="entry name" value="Set1-like"/>
</dbReference>
<feature type="domain" description="RanBP2-type" evidence="20">
    <location>
        <begin position="930"/>
        <end position="960"/>
    </location>
</feature>
<dbReference type="InterPro" id="IPR019786">
    <property type="entry name" value="Zinc_finger_PHD-type_CS"/>
</dbReference>
<keyword evidence="4" id="KW-0808">Transferase</keyword>
<keyword evidence="8" id="KW-0862">Zinc</keyword>
<dbReference type="PROSITE" id="PS50199">
    <property type="entry name" value="ZF_RANBP2_2"/>
    <property type="match status" value="2"/>
</dbReference>
<dbReference type="InterPro" id="IPR011011">
    <property type="entry name" value="Znf_FYVE_PHD"/>
</dbReference>
<sequence length="1494" mass="167135">MGSPNHQPPEMSNIEYGCNDTRVDRSDSISFGNERRVLLAVMPNGTHISVKIKLEHDEHPQRSSSSNDESGPWICTICDRTNHPSKKRCGSCQSWRRGLRKIGAETDAPLHEIAHVMKSLKEGSHTSEWMEEDKREDADADVSMAERLPKRKRTNLYSSLSPAAIEATAKARREAFALAPPPPQRLSRPNKKSQSNHNDKKNDNAPTPASVAASAAEAAGKDIKQFIGQDGNLFYCFLCLGVGEVVCCDGCPHVFHPACLPPGPSKTSLENDDDPWYCHDCDANGKAPKSGVATKKRKRVKERCSECGRKETKAHPCIPCSGGDCNHFIHSVCPRIGDDKSNEHYSRRTHCTTCKTNGSYFNQVLSPRAGRGIVKGRGGHALLRMSSSEERKRRSTIESEKQIVFPIHGKNRVYSSGFQAPYVESDDEEDDEVGTESLAYVEKPLASIPGFFFFLLYNRSTIERSMSRKNPSFRKLARGTARNEKIAEAGATLWIDLSHNEKKKWIEMSMKDFEQRVVAWKQQEVIQAMIKSMDEQERDSQGDRCPKNASHLLPEDSTLIAGPVNIQFPRIGENKIRNRILIELLHDARYHPLPLVDAIKPDKDEGQRRDNVNSGVKMTVQQFETQGPIATSLGDDCMGCTRGWNHFCSVLKRPLPGSRHRAKLQPPVTSLTATRIGFGLKVNVPRECNQLQQQAEKSAVGVSVSEVCPNFQPRDDFYLLSPSLRLDDTTEFIEKVMAMKQMQTKVALSQEIKHQIETQRGSTPLRGRKETLLGENSEPSASSTSRGECDTARQRHKCGTCGFSLSNSSSSGCSNCEKSQLIRQMAKRRVVSQHATADDSIRDSADGFVKPTCSMLGRSNRNETSSSRNIHRDGMNSVGLFLTKETWTPNVILPPNPKPFPTPKPRLDHARRSQEEKCRKQFDPGSLESVDGVPWNCSNCTIRNNASTTSCVSCQWRKGCHGENIESNRPRNRTPKGGLGEISQDRNALAIKHKYDANELSRKCLTIACSGLLAGIIRRDPLRLFAEPVPKDVEEYYQVIKDPIDCSALRQMILASKYTSLGSFIADARRLCINACVFNAADSLYAKTAQNIFDSIQIMHDRAKKWITIIKNAHASSFIANEDGKCKGEIDVFKDVKLAWPGAIELLEVDGEWLKKVAASDFPRTSENEIAYYGSLAVKRATSAAKASLESYPDVSGAKQLVIKRSHVQDEALRKQVNAAAALHVGPIELCDEPDWREFQLLKLLKRIRKHRIDRLMTSESCCARCDGFKTDETSKVVTMLRSDFKRTIESTRPRVAASRMACFNSRELNACTPLEAIDRIATDSMVSVRGSRIHGWGLYADHPFQEGDIVAEYIGEYVSDAVADLRERRYREQRIQDYQFRIDGSLVIDATLRGGHARYINHSCSPNCTAKIVNGQSPNEHLKRVFIVCQRDINASEELSYDYNFPLEMNLELRIPCNCGSKQCRGFMNWDIPEKSNICSTRASRSGSAGRFH</sequence>
<feature type="domain" description="PHD-type" evidence="19">
    <location>
        <begin position="233"/>
        <end position="284"/>
    </location>
</feature>
<evidence type="ECO:0000256" key="17">
    <source>
        <dbReference type="SAM" id="MobiDB-lite"/>
    </source>
</evidence>
<dbReference type="SMART" id="SM00297">
    <property type="entry name" value="BROMO"/>
    <property type="match status" value="1"/>
</dbReference>
<dbReference type="InterPro" id="IPR013083">
    <property type="entry name" value="Znf_RING/FYVE/PHD"/>
</dbReference>
<keyword evidence="24" id="KW-1185">Reference proteome</keyword>
<dbReference type="PROSITE" id="PS50868">
    <property type="entry name" value="POST_SET"/>
    <property type="match status" value="1"/>
</dbReference>
<reference evidence="23 24" key="1">
    <citation type="submission" date="2024-10" db="EMBL/GenBank/DDBJ databases">
        <title>Updated reference genomes for cyclostephanoid diatoms.</title>
        <authorList>
            <person name="Roberts W.R."/>
            <person name="Alverson A.J."/>
        </authorList>
    </citation>
    <scope>NUCLEOTIDE SEQUENCE [LARGE SCALE GENOMIC DNA]</scope>
    <source>
        <strain evidence="23 24">AJA232-27</strain>
    </source>
</reference>
<comment type="caution">
    <text evidence="23">The sequence shown here is derived from an EMBL/GenBank/DDBJ whole genome shotgun (WGS) entry which is preliminary data.</text>
</comment>
<dbReference type="InterPro" id="IPR001487">
    <property type="entry name" value="Bromodomain"/>
</dbReference>
<evidence type="ECO:0000259" key="22">
    <source>
        <dbReference type="PROSITE" id="PS50868"/>
    </source>
</evidence>
<keyword evidence="7 16" id="KW-0863">Zinc-finger</keyword>
<proteinExistence type="predicted"/>
<dbReference type="GO" id="GO:0005634">
    <property type="term" value="C:nucleus"/>
    <property type="evidence" value="ECO:0007669"/>
    <property type="project" value="UniProtKB-SubCell"/>
</dbReference>
<dbReference type="SMART" id="SM00249">
    <property type="entry name" value="PHD"/>
    <property type="match status" value="2"/>
</dbReference>
<evidence type="ECO:0000256" key="3">
    <source>
        <dbReference type="ARBA" id="ARBA00022603"/>
    </source>
</evidence>
<evidence type="ECO:0000256" key="12">
    <source>
        <dbReference type="ARBA" id="ARBA00047571"/>
    </source>
</evidence>
<dbReference type="PROSITE" id="PS01359">
    <property type="entry name" value="ZF_PHD_1"/>
    <property type="match status" value="1"/>
</dbReference>
<feature type="domain" description="SET" evidence="21">
    <location>
        <begin position="1325"/>
        <end position="1445"/>
    </location>
</feature>
<feature type="compositionally biased region" description="Basic and acidic residues" evidence="17">
    <location>
        <begin position="905"/>
        <end position="922"/>
    </location>
</feature>